<dbReference type="EMBL" id="MGFK01000030">
    <property type="protein sequence ID" value="OGM03760.1"/>
    <property type="molecule type" value="Genomic_DNA"/>
</dbReference>
<evidence type="ECO:0000313" key="21">
    <source>
        <dbReference type="Proteomes" id="UP000177091"/>
    </source>
</evidence>
<evidence type="ECO:0000256" key="9">
    <source>
        <dbReference type="ARBA" id="ARBA00022840"/>
    </source>
</evidence>
<keyword evidence="18" id="KW-0460">Magnesium</keyword>
<dbReference type="Pfam" id="PF01219">
    <property type="entry name" value="DAGK_prokar"/>
    <property type="match status" value="1"/>
</dbReference>
<feature type="transmembrane region" description="Helical" evidence="19">
    <location>
        <begin position="28"/>
        <end position="47"/>
    </location>
</feature>
<gene>
    <name evidence="20" type="ORF">A2112_02215</name>
</gene>
<dbReference type="Gene3D" id="1.10.287.3610">
    <property type="match status" value="1"/>
</dbReference>
<comment type="cofactor">
    <cofactor evidence="18">
        <name>Mg(2+)</name>
        <dbReference type="ChEBI" id="CHEBI:18420"/>
    </cofactor>
    <text evidence="18">Mn(2+), Zn(2+), Cd(2+) and Co(2+) support activity to lesser extents.</text>
</comment>
<evidence type="ECO:0000256" key="11">
    <source>
        <dbReference type="ARBA" id="ARBA00023098"/>
    </source>
</evidence>
<keyword evidence="14" id="KW-1208">Phospholipid metabolism</keyword>
<evidence type="ECO:0000256" key="6">
    <source>
        <dbReference type="ARBA" id="ARBA00022692"/>
    </source>
</evidence>
<evidence type="ECO:0000256" key="12">
    <source>
        <dbReference type="ARBA" id="ARBA00023136"/>
    </source>
</evidence>
<feature type="binding site" evidence="17">
    <location>
        <position position="25"/>
    </location>
    <ligand>
        <name>ATP</name>
        <dbReference type="ChEBI" id="CHEBI:30616"/>
    </ligand>
</feature>
<keyword evidence="12 19" id="KW-0472">Membrane</keyword>
<dbReference type="Proteomes" id="UP000177091">
    <property type="component" value="Unassembled WGS sequence"/>
</dbReference>
<dbReference type="InterPro" id="IPR036945">
    <property type="entry name" value="DAGK_sf"/>
</dbReference>
<evidence type="ECO:0000256" key="16">
    <source>
        <dbReference type="PIRSR" id="PIRSR600829-2"/>
    </source>
</evidence>
<dbReference type="GO" id="GO:0005886">
    <property type="term" value="C:plasma membrane"/>
    <property type="evidence" value="ECO:0007669"/>
    <property type="project" value="UniProtKB-SubCell"/>
</dbReference>
<dbReference type="PANTHER" id="PTHR34299">
    <property type="entry name" value="DIACYLGLYCEROL KINASE"/>
    <property type="match status" value="1"/>
</dbReference>
<feature type="binding site" evidence="18">
    <location>
        <position position="73"/>
    </location>
    <ligand>
        <name>a divalent metal cation</name>
        <dbReference type="ChEBI" id="CHEBI:60240"/>
    </ligand>
</feature>
<evidence type="ECO:0000256" key="2">
    <source>
        <dbReference type="ARBA" id="ARBA00005967"/>
    </source>
</evidence>
<evidence type="ECO:0000313" key="20">
    <source>
        <dbReference type="EMBL" id="OGM03760.1"/>
    </source>
</evidence>
<keyword evidence="9 17" id="KW-0067">ATP-binding</keyword>
<dbReference type="GO" id="GO:0046872">
    <property type="term" value="F:metal ion binding"/>
    <property type="evidence" value="ECO:0007669"/>
    <property type="project" value="UniProtKB-KW"/>
</dbReference>
<keyword evidence="10 19" id="KW-1133">Transmembrane helix</keyword>
<evidence type="ECO:0008006" key="22">
    <source>
        <dbReference type="Google" id="ProtNLM"/>
    </source>
</evidence>
<feature type="binding site" evidence="17">
    <location>
        <begin position="91"/>
        <end position="92"/>
    </location>
    <ligand>
        <name>ATP</name>
        <dbReference type="ChEBI" id="CHEBI:30616"/>
    </ligand>
</feature>
<proteinExistence type="inferred from homology"/>
<feature type="binding site" evidence="17">
    <location>
        <position position="73"/>
    </location>
    <ligand>
        <name>ATP</name>
        <dbReference type="ChEBI" id="CHEBI:30616"/>
    </ligand>
</feature>
<organism evidence="20 21">
    <name type="scientific">Candidatus Woesebacteria bacterium GWA1_42_12</name>
    <dbReference type="NCBI Taxonomy" id="1802472"/>
    <lineage>
        <taxon>Bacteria</taxon>
        <taxon>Candidatus Woeseibacteriota</taxon>
    </lineage>
</organism>
<evidence type="ECO:0000256" key="4">
    <source>
        <dbReference type="ARBA" id="ARBA00022516"/>
    </source>
</evidence>
<feature type="binding site" evidence="17">
    <location>
        <begin position="82"/>
        <end position="84"/>
    </location>
    <ligand>
        <name>ATP</name>
        <dbReference type="ChEBI" id="CHEBI:30616"/>
    </ligand>
</feature>
<keyword evidence="5" id="KW-0808">Transferase</keyword>
<evidence type="ECO:0000256" key="5">
    <source>
        <dbReference type="ARBA" id="ARBA00022679"/>
    </source>
</evidence>
<comment type="caution">
    <text evidence="20">The sequence shown here is derived from an EMBL/GenBank/DDBJ whole genome shotgun (WGS) entry which is preliminary data.</text>
</comment>
<feature type="binding site" evidence="16">
    <location>
        <position position="66"/>
    </location>
    <ligand>
        <name>substrate</name>
    </ligand>
</feature>
<evidence type="ECO:0000256" key="3">
    <source>
        <dbReference type="ARBA" id="ARBA00022475"/>
    </source>
</evidence>
<keyword evidence="6 19" id="KW-0812">Transmembrane</keyword>
<keyword evidence="8" id="KW-0418">Kinase</keyword>
<dbReference type="CDD" id="cd14265">
    <property type="entry name" value="UDPK_IM_like"/>
    <property type="match status" value="1"/>
</dbReference>
<feature type="binding site" evidence="17">
    <location>
        <position position="13"/>
    </location>
    <ligand>
        <name>ATP</name>
        <dbReference type="ChEBI" id="CHEBI:30616"/>
    </ligand>
</feature>
<evidence type="ECO:0000256" key="8">
    <source>
        <dbReference type="ARBA" id="ARBA00022777"/>
    </source>
</evidence>
<dbReference type="AlphaFoldDB" id="A0A1F7WLQ8"/>
<feature type="transmembrane region" description="Helical" evidence="19">
    <location>
        <begin position="93"/>
        <end position="114"/>
    </location>
</feature>
<keyword evidence="18" id="KW-0479">Metal-binding</keyword>
<accession>A0A1F7WLQ8</accession>
<evidence type="ECO:0000256" key="19">
    <source>
        <dbReference type="SAM" id="Phobius"/>
    </source>
</evidence>
<comment type="similarity">
    <text evidence="2">Belongs to the bacterial diacylglycerol kinase family.</text>
</comment>
<dbReference type="GO" id="GO:0008654">
    <property type="term" value="P:phospholipid biosynthetic process"/>
    <property type="evidence" value="ECO:0007669"/>
    <property type="project" value="UniProtKB-KW"/>
</dbReference>
<keyword evidence="13" id="KW-0594">Phospholipid biosynthesis</keyword>
<keyword evidence="4" id="KW-0444">Lipid biosynthesis</keyword>
<reference evidence="20 21" key="1">
    <citation type="journal article" date="2016" name="Nat. Commun.">
        <title>Thousands of microbial genomes shed light on interconnected biogeochemical processes in an aquifer system.</title>
        <authorList>
            <person name="Anantharaman K."/>
            <person name="Brown C.T."/>
            <person name="Hug L.A."/>
            <person name="Sharon I."/>
            <person name="Castelle C.J."/>
            <person name="Probst A.J."/>
            <person name="Thomas B.C."/>
            <person name="Singh A."/>
            <person name="Wilkins M.J."/>
            <person name="Karaoz U."/>
            <person name="Brodie E.L."/>
            <person name="Williams K.H."/>
            <person name="Hubbard S.S."/>
            <person name="Banfield J.F."/>
        </authorList>
    </citation>
    <scope>NUCLEOTIDE SEQUENCE [LARGE SCALE GENOMIC DNA]</scope>
</reference>
<evidence type="ECO:0000256" key="15">
    <source>
        <dbReference type="PIRSR" id="PIRSR600829-1"/>
    </source>
</evidence>
<keyword evidence="11" id="KW-0443">Lipid metabolism</keyword>
<dbReference type="GO" id="GO:0016301">
    <property type="term" value="F:kinase activity"/>
    <property type="evidence" value="ECO:0007669"/>
    <property type="project" value="UniProtKB-KW"/>
</dbReference>
<protein>
    <recommendedName>
        <fullName evidence="22">Diacylglycerol kinase</fullName>
    </recommendedName>
</protein>
<comment type="subcellular location">
    <subcellularLocation>
        <location evidence="1">Cell membrane</location>
        <topology evidence="1">Multi-pass membrane protein</topology>
    </subcellularLocation>
</comment>
<keyword evidence="7 17" id="KW-0547">Nucleotide-binding</keyword>
<dbReference type="InterPro" id="IPR000829">
    <property type="entry name" value="DAGK"/>
</dbReference>
<evidence type="ECO:0000256" key="18">
    <source>
        <dbReference type="PIRSR" id="PIRSR600829-4"/>
    </source>
</evidence>
<sequence length="122" mass="13480">MGSQTSFLKSIQYAIEGIKTAFQEEPNFKIHFAIAILVLILAGFLGFSSSEWLLLLFTISFVLVVEFINTSLEDMVNLINPEVHPLAKKAKDVMAAAVLISAITSVFVGVILFLPKLLGYFR</sequence>
<feature type="binding site" evidence="18">
    <location>
        <position position="25"/>
    </location>
    <ligand>
        <name>a divalent metal cation</name>
        <dbReference type="ChEBI" id="CHEBI:60240"/>
    </ligand>
</feature>
<evidence type="ECO:0000256" key="13">
    <source>
        <dbReference type="ARBA" id="ARBA00023209"/>
    </source>
</evidence>
<dbReference type="PANTHER" id="PTHR34299:SF1">
    <property type="entry name" value="DIACYLGLYCEROL KINASE"/>
    <property type="match status" value="1"/>
</dbReference>
<name>A0A1F7WLQ8_9BACT</name>
<keyword evidence="3" id="KW-1003">Cell membrane</keyword>
<evidence type="ECO:0000256" key="1">
    <source>
        <dbReference type="ARBA" id="ARBA00004651"/>
    </source>
</evidence>
<evidence type="ECO:0000256" key="14">
    <source>
        <dbReference type="ARBA" id="ARBA00023264"/>
    </source>
</evidence>
<feature type="active site" description="Proton acceptor" evidence="15">
    <location>
        <position position="66"/>
    </location>
</feature>
<evidence type="ECO:0000256" key="7">
    <source>
        <dbReference type="ARBA" id="ARBA00022741"/>
    </source>
</evidence>
<evidence type="ECO:0000256" key="10">
    <source>
        <dbReference type="ARBA" id="ARBA00022989"/>
    </source>
</evidence>
<evidence type="ECO:0000256" key="17">
    <source>
        <dbReference type="PIRSR" id="PIRSR600829-3"/>
    </source>
</evidence>
<dbReference type="InterPro" id="IPR033717">
    <property type="entry name" value="UDPK"/>
</dbReference>
<feature type="transmembrane region" description="Helical" evidence="19">
    <location>
        <begin position="53"/>
        <end position="72"/>
    </location>
</feature>
<dbReference type="GO" id="GO:0005524">
    <property type="term" value="F:ATP binding"/>
    <property type="evidence" value="ECO:0007669"/>
    <property type="project" value="UniProtKB-KW"/>
</dbReference>